<sequence length="840" mass="93247">MKIPRLAKSLLRLARLPHRSGSRQAPEGNLRGNIDVCHDGVLCGWAFDPHRPDSFVTVEMRMDGSVLFEQRADQFRADLREAGIGSGYHGFMFKLDDELWRKASAPGTRVEIRAIGRPPLLMGQVSFSDRFGGAGIEALPLDLIRGSQERAARAVAATPDRPDEAADEAPARAQAPIYRKLLHAPEESRAETGSDRTIQPPLSPFAAQLRDRLGLREHFATPEEQDHFYRWYIDYYAARRPLRAPFSAAEIAHLNEPVIIGGQPYALSRAALWYALEDDGIRTVLDLSKEAGYRRVLYWWASTKVRALNVEDCLVSYRQVSFLQAITPAERGAFLPFSRFVTEALLQHPDLTWVRNTCDTQTRIACYYVVLLEAAEEPGLLRFVPREVLDYFLLGPDPQFDAVSAAIGAAGATIDRRTYLAEIKARGFDIERQVFGTTTRDGDRIDPHRLVASPAATSQPFIQVIAPFDKASGLATAGRSTRSVLLGAGLPSRFANFSIENPQPVVADDNHDRQVALGAAINVIHINPDLLPLVFAHSPDVFTGAYNIGFFFWELDKIAANHNLALELVDEIWVGSEYNRRCFAQATDKPVHNMRLAMPPLGAGDTAKDRALMNNLFGTRADDFVFFTSYDSFSYTSRKNPLAVIRAFHTAFPPGETGVRLIIKTHNAAALTDPLTLRAWRHIADACEGDPRIAIVDRTMRHDEVLGLIAAADCYVSLHRSEGFGLGMMEAMQRRTPVVCTGYSGNADFCDAETAWPVAYDLVPTGATEYAYVEPGHVWAEPRHASAVEALRAVRGNAEERQRRVENAAHLVAQAYEPTALVPLYRDRIAAILRARSPRL</sequence>
<dbReference type="OrthoDB" id="118340at2"/>
<dbReference type="GO" id="GO:0016757">
    <property type="term" value="F:glycosyltransferase activity"/>
    <property type="evidence" value="ECO:0007669"/>
    <property type="project" value="InterPro"/>
</dbReference>
<accession>A0A2U8W3Q4</accession>
<dbReference type="InterPro" id="IPR001296">
    <property type="entry name" value="Glyco_trans_1"/>
</dbReference>
<feature type="domain" description="Glycosyl transferase family 1" evidence="1">
    <location>
        <begin position="692"/>
        <end position="749"/>
    </location>
</feature>
<dbReference type="SUPFAM" id="SSF53756">
    <property type="entry name" value="UDP-Glycosyltransferase/glycogen phosphorylase"/>
    <property type="match status" value="1"/>
</dbReference>
<keyword evidence="3" id="KW-1185">Reference proteome</keyword>
<evidence type="ECO:0000259" key="1">
    <source>
        <dbReference type="Pfam" id="PF00534"/>
    </source>
</evidence>
<dbReference type="PANTHER" id="PTHR46656:SF3">
    <property type="entry name" value="PUTATIVE-RELATED"/>
    <property type="match status" value="1"/>
</dbReference>
<name>A0A2U8W3Q4_9HYPH</name>
<dbReference type="RefSeq" id="WP_109887762.1">
    <property type="nucleotide sequence ID" value="NZ_CP029550.1"/>
</dbReference>
<dbReference type="AlphaFoldDB" id="A0A2U8W3Q4"/>
<evidence type="ECO:0000313" key="2">
    <source>
        <dbReference type="EMBL" id="AWN39992.1"/>
    </source>
</evidence>
<protein>
    <recommendedName>
        <fullName evidence="1">Glycosyl transferase family 1 domain-containing protein</fullName>
    </recommendedName>
</protein>
<dbReference type="Gene3D" id="3.40.50.2000">
    <property type="entry name" value="Glycogen Phosphorylase B"/>
    <property type="match status" value="1"/>
</dbReference>
<dbReference type="KEGG" id="mets:DK389_04825"/>
<evidence type="ECO:0000313" key="3">
    <source>
        <dbReference type="Proteomes" id="UP000245926"/>
    </source>
</evidence>
<proteinExistence type="predicted"/>
<dbReference type="PANTHER" id="PTHR46656">
    <property type="entry name" value="PUTATIVE-RELATED"/>
    <property type="match status" value="1"/>
</dbReference>
<dbReference type="EMBL" id="CP029550">
    <property type="protein sequence ID" value="AWN39992.1"/>
    <property type="molecule type" value="Genomic_DNA"/>
</dbReference>
<dbReference type="Proteomes" id="UP000245926">
    <property type="component" value="Chromosome"/>
</dbReference>
<organism evidence="2 3">
    <name type="scientific">Methylobacterium durans</name>
    <dbReference type="NCBI Taxonomy" id="2202825"/>
    <lineage>
        <taxon>Bacteria</taxon>
        <taxon>Pseudomonadati</taxon>
        <taxon>Pseudomonadota</taxon>
        <taxon>Alphaproteobacteria</taxon>
        <taxon>Hyphomicrobiales</taxon>
        <taxon>Methylobacteriaceae</taxon>
        <taxon>Methylobacterium</taxon>
    </lineage>
</organism>
<dbReference type="Pfam" id="PF00534">
    <property type="entry name" value="Glycos_transf_1"/>
    <property type="match status" value="1"/>
</dbReference>
<gene>
    <name evidence="2" type="ORF">DK389_04825</name>
</gene>
<reference evidence="3" key="1">
    <citation type="submission" date="2018-05" db="EMBL/GenBank/DDBJ databases">
        <title>Complete Genome Sequence of Methylobacterium sp. 17SD2-17.</title>
        <authorList>
            <person name="Srinivasan S."/>
        </authorList>
    </citation>
    <scope>NUCLEOTIDE SEQUENCE [LARGE SCALE GENOMIC DNA]</scope>
    <source>
        <strain evidence="3">17SD2-17</strain>
    </source>
</reference>